<dbReference type="EMBL" id="JALJOQ010000030">
    <property type="protein sequence ID" value="KAK9807404.1"/>
    <property type="molecule type" value="Genomic_DNA"/>
</dbReference>
<keyword evidence="2" id="KW-1185">Reference proteome</keyword>
<evidence type="ECO:0000313" key="1">
    <source>
        <dbReference type="EMBL" id="KAK9807404.1"/>
    </source>
</evidence>
<dbReference type="AlphaFoldDB" id="A0AAW1PHV4"/>
<dbReference type="InterPro" id="IPR023214">
    <property type="entry name" value="HAD_sf"/>
</dbReference>
<comment type="caution">
    <text evidence="1">The sequence shown here is derived from an EMBL/GenBank/DDBJ whole genome shotgun (WGS) entry which is preliminary data.</text>
</comment>
<dbReference type="PANTHER" id="PTHR42896:SF2">
    <property type="entry name" value="CBBY-LIKE PROTEIN"/>
    <property type="match status" value="1"/>
</dbReference>
<sequence length="310" mass="33399">MQQMFLAHQRRAGFGSQKNTRDLILTVKPGLLRAASLRTTSKRTGSGQSRRLQRVAAHAGIVMQGPQNIGLLIECDGVLLDVHKDGHRVAFNRAFQQVGLEGTQWTPAVYHEFLRFGDGSAEALLSAYFSTVGWPSNIRTQERKPFVQKLHELKRENLLRMVEAGTIPLRPGAERLLQDAVEAGTPVGLIAGTCSVPDEAVVLGALKALGDELAPRVHVFTNALDNAGGGSVRSLDGVWEDPDASEKLAWAARGAGFTALAVPPARSTRGRFNGAHAVFDGFGPGGGLTYRRAVTIVTTHPKQARSLRDT</sequence>
<reference evidence="1 2" key="1">
    <citation type="journal article" date="2024" name="Nat. Commun.">
        <title>Phylogenomics reveals the evolutionary origins of lichenization in chlorophyte algae.</title>
        <authorList>
            <person name="Puginier C."/>
            <person name="Libourel C."/>
            <person name="Otte J."/>
            <person name="Skaloud P."/>
            <person name="Haon M."/>
            <person name="Grisel S."/>
            <person name="Petersen M."/>
            <person name="Berrin J.G."/>
            <person name="Delaux P.M."/>
            <person name="Dal Grande F."/>
            <person name="Keller J."/>
        </authorList>
    </citation>
    <scope>NUCLEOTIDE SEQUENCE [LARGE SCALE GENOMIC DNA]</scope>
    <source>
        <strain evidence="1 2">SAG 2036</strain>
    </source>
</reference>
<protein>
    <submittedName>
        <fullName evidence="1">Uncharacterized protein</fullName>
    </submittedName>
</protein>
<dbReference type="Gene3D" id="1.10.150.240">
    <property type="entry name" value="Putative phosphatase, domain 2"/>
    <property type="match status" value="1"/>
</dbReference>
<accession>A0AAW1PHV4</accession>
<proteinExistence type="predicted"/>
<organism evidence="1 2">
    <name type="scientific">Symbiochloris irregularis</name>
    <dbReference type="NCBI Taxonomy" id="706552"/>
    <lineage>
        <taxon>Eukaryota</taxon>
        <taxon>Viridiplantae</taxon>
        <taxon>Chlorophyta</taxon>
        <taxon>core chlorophytes</taxon>
        <taxon>Trebouxiophyceae</taxon>
        <taxon>Trebouxiales</taxon>
        <taxon>Trebouxiaceae</taxon>
        <taxon>Symbiochloris</taxon>
    </lineage>
</organism>
<dbReference type="Gene3D" id="3.40.50.1000">
    <property type="entry name" value="HAD superfamily/HAD-like"/>
    <property type="match status" value="1"/>
</dbReference>
<dbReference type="GO" id="GO:0016787">
    <property type="term" value="F:hydrolase activity"/>
    <property type="evidence" value="ECO:0007669"/>
    <property type="project" value="InterPro"/>
</dbReference>
<dbReference type="PANTHER" id="PTHR42896">
    <property type="entry name" value="XYLULOSE-1,5-BISPHOSPHATE (XUBP) PHOSPHATASE"/>
    <property type="match status" value="1"/>
</dbReference>
<dbReference type="InterPro" id="IPR036412">
    <property type="entry name" value="HAD-like_sf"/>
</dbReference>
<dbReference type="InterPro" id="IPR044999">
    <property type="entry name" value="CbbY-like"/>
</dbReference>
<evidence type="ECO:0000313" key="2">
    <source>
        <dbReference type="Proteomes" id="UP001465755"/>
    </source>
</evidence>
<name>A0AAW1PHV4_9CHLO</name>
<dbReference type="Proteomes" id="UP001465755">
    <property type="component" value="Unassembled WGS sequence"/>
</dbReference>
<dbReference type="InterPro" id="IPR023198">
    <property type="entry name" value="PGP-like_dom2"/>
</dbReference>
<dbReference type="SUPFAM" id="SSF56784">
    <property type="entry name" value="HAD-like"/>
    <property type="match status" value="1"/>
</dbReference>
<gene>
    <name evidence="1" type="ORF">WJX73_000842</name>
</gene>